<keyword evidence="2" id="KW-1185">Reference proteome</keyword>
<comment type="caution">
    <text evidence="1">The sequence shown here is derived from an EMBL/GenBank/DDBJ whole genome shotgun (WGS) entry which is preliminary data.</text>
</comment>
<evidence type="ECO:0000313" key="1">
    <source>
        <dbReference type="EMBL" id="CAL5985628.1"/>
    </source>
</evidence>
<dbReference type="Proteomes" id="UP001642409">
    <property type="component" value="Unassembled WGS sequence"/>
</dbReference>
<evidence type="ECO:0000313" key="2">
    <source>
        <dbReference type="Proteomes" id="UP001642409"/>
    </source>
</evidence>
<reference evidence="1 2" key="1">
    <citation type="submission" date="2024-07" db="EMBL/GenBank/DDBJ databases">
        <authorList>
            <person name="Akdeniz Z."/>
        </authorList>
    </citation>
    <scope>NUCLEOTIDE SEQUENCE [LARGE SCALE GENOMIC DNA]</scope>
</reference>
<proteinExistence type="predicted"/>
<name>A0ABP1H7G3_9EUKA</name>
<sequence>MSSAKTVSWYPFAPIAVITSVSAPANARLLVLFPARQPEVILSAYLQLRVSKQVRQYSTKSELTQFNCKEQINAFQLQPSIAIFLLHNKGFLLSQTIEYNIVWDNSEYYFIVKVEYFTLIYIKNQISALQFYTTPWKKNSKKQSLICIKIHDLITLFLLSKVNDNYCLIVHYCQKQAIVNSWMAIVLIWLSTRSYNRPELAFSLEL</sequence>
<dbReference type="EMBL" id="CAXDID020000019">
    <property type="protein sequence ID" value="CAL5985628.1"/>
    <property type="molecule type" value="Genomic_DNA"/>
</dbReference>
<protein>
    <submittedName>
        <fullName evidence="1">Hypothetical_protein</fullName>
    </submittedName>
</protein>
<gene>
    <name evidence="1" type="ORF">HINF_LOCUS9019</name>
</gene>
<organism evidence="1 2">
    <name type="scientific">Hexamita inflata</name>
    <dbReference type="NCBI Taxonomy" id="28002"/>
    <lineage>
        <taxon>Eukaryota</taxon>
        <taxon>Metamonada</taxon>
        <taxon>Diplomonadida</taxon>
        <taxon>Hexamitidae</taxon>
        <taxon>Hexamitinae</taxon>
        <taxon>Hexamita</taxon>
    </lineage>
</organism>
<accession>A0ABP1H7G3</accession>